<organism evidence="1 2">
    <name type="scientific">Dokdonella koreensis DS-123</name>
    <dbReference type="NCBI Taxonomy" id="1300342"/>
    <lineage>
        <taxon>Bacteria</taxon>
        <taxon>Pseudomonadati</taxon>
        <taxon>Pseudomonadota</taxon>
        <taxon>Gammaproteobacteria</taxon>
        <taxon>Lysobacterales</taxon>
        <taxon>Rhodanobacteraceae</taxon>
        <taxon>Dokdonella</taxon>
    </lineage>
</organism>
<dbReference type="STRING" id="1300342.I596_2904"/>
<protein>
    <submittedName>
        <fullName evidence="1">Uncharacterized protein</fullName>
    </submittedName>
</protein>
<accession>A0A160DWB1</accession>
<evidence type="ECO:0000313" key="1">
    <source>
        <dbReference type="EMBL" id="ANB18897.1"/>
    </source>
</evidence>
<dbReference type="EMBL" id="CP015249">
    <property type="protein sequence ID" value="ANB18897.1"/>
    <property type="molecule type" value="Genomic_DNA"/>
</dbReference>
<dbReference type="KEGG" id="dko:I596_2904"/>
<name>A0A160DWB1_9GAMM</name>
<reference evidence="1 2" key="1">
    <citation type="submission" date="2016-04" db="EMBL/GenBank/DDBJ databases">
        <title>Complete genome sequence of Dokdonella koreensis DS-123T.</title>
        <authorList>
            <person name="Kim J.F."/>
            <person name="Lee H."/>
            <person name="Kwak M.-J."/>
        </authorList>
    </citation>
    <scope>NUCLEOTIDE SEQUENCE [LARGE SCALE GENOMIC DNA]</scope>
    <source>
        <strain evidence="1 2">DS-123</strain>
    </source>
</reference>
<sequence>MGKAARSRRCDQCVRVRITGSGHEVLLTVRGDLISAHAKPLWSGWLS</sequence>
<dbReference type="AlphaFoldDB" id="A0A160DWB1"/>
<evidence type="ECO:0000313" key="2">
    <source>
        <dbReference type="Proteomes" id="UP000076830"/>
    </source>
</evidence>
<keyword evidence="2" id="KW-1185">Reference proteome</keyword>
<proteinExistence type="predicted"/>
<dbReference type="Proteomes" id="UP000076830">
    <property type="component" value="Chromosome"/>
</dbReference>
<gene>
    <name evidence="1" type="ORF">I596_2904</name>
</gene>